<protein>
    <submittedName>
        <fullName evidence="1">N19B2.065 protein</fullName>
    </submittedName>
</protein>
<gene>
    <name evidence="1" type="primary">N19B2.065</name>
</gene>
<reference evidence="1" key="3">
    <citation type="submission" date="2002-01" db="EMBL/GenBank/DDBJ databases">
        <title>Construction and Characterization of Three Bacterial Artificial Chromosome Libraries for Trypanosoma brucei.</title>
        <authorList>
            <person name="Zeng C."/>
            <person name="Zhao B."/>
            <person name="Hierl M."/>
            <person name="Catanese J."/>
            <person name="Gerrard C."/>
            <person name="Melville S.E."/>
            <person name="Hoek M."/>
            <person name="Navarro M."/>
            <person name="Cross G.A.M."/>
            <person name="El-Sayed N."/>
            <person name="Berberof M."/>
            <person name="Rudenko G."/>
            <person name="Borst P."/>
            <person name="de Jong P."/>
        </authorList>
    </citation>
    <scope>NUCLEOTIDE SEQUENCE</scope>
    <source>
        <strain evidence="1">427</strain>
    </source>
</reference>
<reference evidence="1" key="1">
    <citation type="journal article" date="1998" name="Mol. Biochem. Parasitol.">
        <title>Selection for activation of a new variant surface glycoprotein gene expression site in Trypanosoma brucei can result in deletion of the old one.</title>
        <authorList>
            <person name="Rudenko G."/>
            <person name="Chaves I."/>
            <person name="Dirks-Mulder A."/>
            <person name="Borst P."/>
        </authorList>
    </citation>
    <scope>NUCLEOTIDE SEQUENCE</scope>
    <source>
        <strain evidence="1">427</strain>
    </source>
</reference>
<accession>Q8WPQ5</accession>
<sequence length="116" mass="14190">MFPVPYIFHIFHIFRQRENIVKHLSMWHKFSILLFHNYYTQHTPQKRPNIELLFPQIYLFPSVSLSFLLSFTKAQKQTHGEVLQYQKQNQIPFMPSYIFLRFMVLWLQKKKTGSLK</sequence>
<proteinExistence type="predicted"/>
<dbReference type="AlphaFoldDB" id="Q8WPQ5"/>
<dbReference type="EMBL" id="AL671256">
    <property type="protein sequence ID" value="CAD21760.1"/>
    <property type="molecule type" value="Genomic_DNA"/>
</dbReference>
<organism evidence="1">
    <name type="scientific">Trypanosoma brucei</name>
    <dbReference type="NCBI Taxonomy" id="5691"/>
    <lineage>
        <taxon>Eukaryota</taxon>
        <taxon>Discoba</taxon>
        <taxon>Euglenozoa</taxon>
        <taxon>Kinetoplastea</taxon>
        <taxon>Metakinetoplastina</taxon>
        <taxon>Trypanosomatida</taxon>
        <taxon>Trypanosomatidae</taxon>
        <taxon>Trypanosoma</taxon>
    </lineage>
</organism>
<name>Q8WPQ5_9TRYP</name>
<evidence type="ECO:0000313" key="1">
    <source>
        <dbReference type="EMBL" id="CAD21760.1"/>
    </source>
</evidence>
<reference evidence="1" key="2">
    <citation type="journal article" date="2002" name="Mol. Biochem. Parasitol.">
        <title>The architecture of variant surface glycoprotein gene expression sites in Trypanosoma brucei.</title>
        <authorList>
            <person name="Berriman M."/>
            <person name="Hall N."/>
            <person name="Sheader K."/>
            <person name="Bringaud F."/>
            <person name="Tiwari B."/>
            <person name="Isobe T."/>
            <person name="Bowman S."/>
            <person name="Corton C."/>
            <person name="Clark L."/>
            <person name="Cross G.A.M."/>
            <person name="Hoek M."/>
            <person name="Zanders T."/>
            <person name="Berberof M."/>
            <person name="Borst P."/>
            <person name="Rudenko G."/>
        </authorList>
    </citation>
    <scope>NUCLEOTIDE SEQUENCE</scope>
    <source>
        <strain evidence="1">427</strain>
    </source>
</reference>